<feature type="compositionally biased region" description="Pro residues" evidence="1">
    <location>
        <begin position="298"/>
        <end position="309"/>
    </location>
</feature>
<protein>
    <recommendedName>
        <fullName evidence="4">Type IV pilus biogenesis protein PilP</fullName>
    </recommendedName>
</protein>
<sequence length="947" mass="96238">MKPGFALTLSEDGIGLLHRARGGWQRLGDVSLDDPGLGETLRLMRGTAEGLAAGKLLTKLVIPDSQLLYTTLPITGDSPAEKRASLRRGLDGLTPYALDEIVFDWQEVGDGTARIAAVARETLDEAEAFAVQHAFNPVCCVAAPPADKFKGEAFFGPTAAARDLLGKGEKPEPDGRPVRPGGMADYATGDDAPEPARPAAKARPKPVPPAARAKPAAPPSPPDVPAAQTAAPPRTPEPGPAPAPPRRDEAAQANAPPEVPALPFASRRRGEDEPAVPGGGDVPPAPPAPSRLTLTPPGADPAPTAPHTPPKVTADTPTSTTPPPTPARRAPIVAPPRPAAAAPRQPAFPIDTALAARPAAPGRAGLRLVLALTGTLVLAMAGVSLWSLLPDGPEGAEAPQASAPVTAPAPVARISDTPPAGGRELAVLPDEPVTAPPALTPPAMPSVAEDAPTRDAALPDAGAEPAPAAPTPALDETAAAEAYASTGVWQLAPEPMTAPPQDRIEDLYVAALDPSIRPPQAVRLPDPRDSRANDQALPLQPDPPGPDQTFVVDARGLVEATPEGALTPEGVLVFAGPPPVMPRGRTPEPAVDPEAPDARTAAAAPVETTAAPPAAVPLEPAPVPEGVIVIEGRPDLTPPPRPELVVPVTIGPPPVTPPARPAETAPAPEPAAIAPDTAAPAPEAEAEPPPAPDTDARARTGSVPPPGEDIRPAPDAPPETAGNDAGPAMPALPDTAVIATDAATATRLAPYRPRLRPEALVPAALAPAPVPAPDPGLRPRPRPDIPETATAPDLPDPDPTLGADIEAALEAALAEDTEAEADAAESELAIGSSIRPAARPSDLADRVASAAPAVPPSAAAPAPRLPTSANVARQATVENAINLREVNLIGVYGASGDRRALVRLPSGRYEKVKVGDRIDGGRVAAIGESQLRYVKNGRNVVLDLPGG</sequence>
<proteinExistence type="predicted"/>
<feature type="compositionally biased region" description="Basic and acidic residues" evidence="1">
    <location>
        <begin position="164"/>
        <end position="177"/>
    </location>
</feature>
<feature type="region of interest" description="Disordered" evidence="1">
    <location>
        <begin position="164"/>
        <end position="344"/>
    </location>
</feature>
<feature type="compositionally biased region" description="Pro residues" evidence="1">
    <location>
        <begin position="233"/>
        <end position="244"/>
    </location>
</feature>
<evidence type="ECO:0000313" key="2">
    <source>
        <dbReference type="EMBL" id="TCP43286.1"/>
    </source>
</evidence>
<feature type="region of interest" description="Disordered" evidence="1">
    <location>
        <begin position="393"/>
        <end position="472"/>
    </location>
</feature>
<feature type="region of interest" description="Disordered" evidence="1">
    <location>
        <begin position="518"/>
        <end position="546"/>
    </location>
</feature>
<dbReference type="SUPFAM" id="SSF53067">
    <property type="entry name" value="Actin-like ATPase domain"/>
    <property type="match status" value="1"/>
</dbReference>
<feature type="compositionally biased region" description="Low complexity" evidence="1">
    <location>
        <begin position="398"/>
        <end position="412"/>
    </location>
</feature>
<dbReference type="Proteomes" id="UP000294835">
    <property type="component" value="Unassembled WGS sequence"/>
</dbReference>
<feature type="compositionally biased region" description="Pro residues" evidence="1">
    <location>
        <begin position="768"/>
        <end position="778"/>
    </location>
</feature>
<evidence type="ECO:0000256" key="1">
    <source>
        <dbReference type="SAM" id="MobiDB-lite"/>
    </source>
</evidence>
<feature type="region of interest" description="Disordered" evidence="1">
    <location>
        <begin position="841"/>
        <end position="867"/>
    </location>
</feature>
<feature type="compositionally biased region" description="Low complexity" evidence="1">
    <location>
        <begin position="455"/>
        <end position="472"/>
    </location>
</feature>
<evidence type="ECO:0008006" key="4">
    <source>
        <dbReference type="Google" id="ProtNLM"/>
    </source>
</evidence>
<dbReference type="OrthoDB" id="7870459at2"/>
<organism evidence="2 3">
    <name type="scientific">Rhodovulum marinum</name>
    <dbReference type="NCBI Taxonomy" id="320662"/>
    <lineage>
        <taxon>Bacteria</taxon>
        <taxon>Pseudomonadati</taxon>
        <taxon>Pseudomonadota</taxon>
        <taxon>Alphaproteobacteria</taxon>
        <taxon>Rhodobacterales</taxon>
        <taxon>Paracoccaceae</taxon>
        <taxon>Rhodovulum</taxon>
    </lineage>
</organism>
<feature type="compositionally biased region" description="Low complexity" evidence="1">
    <location>
        <begin position="846"/>
        <end position="866"/>
    </location>
</feature>
<feature type="region of interest" description="Disordered" evidence="1">
    <location>
        <begin position="582"/>
        <end position="604"/>
    </location>
</feature>
<feature type="compositionally biased region" description="Low complexity" evidence="1">
    <location>
        <begin position="661"/>
        <end position="683"/>
    </location>
</feature>
<reference evidence="2 3" key="1">
    <citation type="submission" date="2019-03" db="EMBL/GenBank/DDBJ databases">
        <title>Genomic Encyclopedia of Type Strains, Phase IV (KMG-IV): sequencing the most valuable type-strain genomes for metagenomic binning, comparative biology and taxonomic classification.</title>
        <authorList>
            <person name="Goeker M."/>
        </authorList>
    </citation>
    <scope>NUCLEOTIDE SEQUENCE [LARGE SCALE GENOMIC DNA]</scope>
    <source>
        <strain evidence="2 3">DSM 18063</strain>
    </source>
</reference>
<feature type="compositionally biased region" description="Pro residues" evidence="1">
    <location>
        <begin position="650"/>
        <end position="660"/>
    </location>
</feature>
<dbReference type="EMBL" id="SLXP01000002">
    <property type="protein sequence ID" value="TCP43286.1"/>
    <property type="molecule type" value="Genomic_DNA"/>
</dbReference>
<comment type="caution">
    <text evidence="2">The sequence shown here is derived from an EMBL/GenBank/DDBJ whole genome shotgun (WGS) entry which is preliminary data.</text>
</comment>
<name>A0A4V2SRL1_9RHOB</name>
<keyword evidence="3" id="KW-1185">Reference proteome</keyword>
<feature type="compositionally biased region" description="Low complexity" evidence="1">
    <location>
        <begin position="788"/>
        <end position="802"/>
    </location>
</feature>
<feature type="compositionally biased region" description="Pro residues" evidence="1">
    <location>
        <begin position="434"/>
        <end position="444"/>
    </location>
</feature>
<accession>A0A4V2SRL1</accession>
<feature type="region of interest" description="Disordered" evidence="1">
    <location>
        <begin position="766"/>
        <end position="802"/>
    </location>
</feature>
<evidence type="ECO:0000313" key="3">
    <source>
        <dbReference type="Proteomes" id="UP000294835"/>
    </source>
</evidence>
<feature type="region of interest" description="Disordered" evidence="1">
    <location>
        <begin position="632"/>
        <end position="737"/>
    </location>
</feature>
<gene>
    <name evidence="2" type="ORF">EV662_102484</name>
</gene>
<dbReference type="InterPro" id="IPR043129">
    <property type="entry name" value="ATPase_NBD"/>
</dbReference>
<feature type="compositionally biased region" description="Low complexity" evidence="1">
    <location>
        <begin position="310"/>
        <end position="319"/>
    </location>
</feature>
<dbReference type="RefSeq" id="WP_132461122.1">
    <property type="nucleotide sequence ID" value="NZ_SLXP01000002.1"/>
</dbReference>
<dbReference type="AlphaFoldDB" id="A0A4V2SRL1"/>
<feature type="compositionally biased region" description="Low complexity" evidence="1">
    <location>
        <begin position="587"/>
        <end position="604"/>
    </location>
</feature>